<sequence>MFRFMRYSGLYWCWISLLSMLLDVISKKLVLANIMLYESKPLMPFINLFFSRNYGAAFSLFSNSNGWQHWVMIIATFVIISIILRIMYDSKSYPNFNNISYALLLGGAVGNLFDRIFHGFVIDFIDLHIENWHFPTFNIADSCISIATFLLGIKYLFNHTTDK</sequence>
<evidence type="ECO:0000256" key="1">
    <source>
        <dbReference type="ARBA" id="ARBA00006139"/>
    </source>
</evidence>
<comment type="catalytic activity">
    <reaction evidence="9 10">
        <text>Release of signal peptides from bacterial membrane prolipoproteins. Hydrolyzes -Xaa-Yaa-Zaa-|-(S,diacylglyceryl)Cys-, in which Xaa is hydrophobic (preferably Leu), and Yaa (Ala or Ser) and Zaa (Gly or Ala) have small, neutral side chains.</text>
        <dbReference type="EC" id="3.4.23.36"/>
    </reaction>
</comment>
<dbReference type="RefSeq" id="WP_041069219.1">
    <property type="nucleotide sequence ID" value="NZ_AP010872.1"/>
</dbReference>
<dbReference type="PROSITE" id="PS00855">
    <property type="entry name" value="SPASE_II"/>
    <property type="match status" value="1"/>
</dbReference>
<evidence type="ECO:0000256" key="6">
    <source>
        <dbReference type="ARBA" id="ARBA00022801"/>
    </source>
</evidence>
<dbReference type="OrthoDB" id="9810259at2"/>
<dbReference type="KEGG" id="icp:ICMP_316"/>
<evidence type="ECO:0000256" key="5">
    <source>
        <dbReference type="ARBA" id="ARBA00022750"/>
    </source>
</evidence>
<evidence type="ECO:0000256" key="2">
    <source>
        <dbReference type="ARBA" id="ARBA00022475"/>
    </source>
</evidence>
<evidence type="ECO:0000256" key="7">
    <source>
        <dbReference type="ARBA" id="ARBA00022989"/>
    </source>
</evidence>
<dbReference type="InterPro" id="IPR001872">
    <property type="entry name" value="Peptidase_A8"/>
</dbReference>
<evidence type="ECO:0000256" key="10">
    <source>
        <dbReference type="RuleBase" id="RU000594"/>
    </source>
</evidence>
<evidence type="ECO:0000256" key="8">
    <source>
        <dbReference type="ARBA" id="ARBA00023136"/>
    </source>
</evidence>
<comment type="function">
    <text evidence="9 10">This protein specifically catalyzes the removal of signal peptides from prolipoproteins.</text>
</comment>
<keyword evidence="8 9" id="KW-0472">Membrane</keyword>
<protein>
    <recommendedName>
        <fullName evidence="9">Lipoprotein signal peptidase</fullName>
        <ecNumber evidence="9">3.4.23.36</ecNumber>
    </recommendedName>
    <alternativeName>
        <fullName evidence="9">Prolipoprotein signal peptidase</fullName>
    </alternativeName>
    <alternativeName>
        <fullName evidence="9">Signal peptidase II</fullName>
        <shortName evidence="9">SPase II</shortName>
    </alternativeName>
</protein>
<evidence type="ECO:0000256" key="9">
    <source>
        <dbReference type="HAMAP-Rule" id="MF_00161"/>
    </source>
</evidence>
<feature type="active site" evidence="9">
    <location>
        <position position="123"/>
    </location>
</feature>
<feature type="transmembrane region" description="Helical" evidence="9">
    <location>
        <begin position="99"/>
        <end position="117"/>
    </location>
</feature>
<dbReference type="PRINTS" id="PR00781">
    <property type="entry name" value="LIPOSIGPTASE"/>
</dbReference>
<dbReference type="Pfam" id="PF01252">
    <property type="entry name" value="Peptidase_A8"/>
    <property type="match status" value="1"/>
</dbReference>
<comment type="subcellular location">
    <subcellularLocation>
        <location evidence="9">Cell membrane</location>
        <topology evidence="9">Multi-pass membrane protein</topology>
    </subcellularLocation>
</comment>
<keyword evidence="3 9" id="KW-0645">Protease</keyword>
<dbReference type="Proteomes" id="UP000061704">
    <property type="component" value="Chromosome"/>
</dbReference>
<keyword evidence="13" id="KW-1185">Reference proteome</keyword>
<evidence type="ECO:0000256" key="11">
    <source>
        <dbReference type="RuleBase" id="RU004181"/>
    </source>
</evidence>
<evidence type="ECO:0000313" key="13">
    <source>
        <dbReference type="Proteomes" id="UP000061704"/>
    </source>
</evidence>
<reference evidence="12 13" key="1">
    <citation type="journal article" date="2011" name="Genome Biol. Evol.">
        <title>Reductive evolution of bacterial genome in insect gut environment.</title>
        <authorList>
            <person name="Nikoh N."/>
            <person name="Hosokawa T."/>
            <person name="Ohshima K."/>
            <person name="Hattori M."/>
            <person name="Fukatsu T."/>
        </authorList>
    </citation>
    <scope>NUCLEOTIDE SEQUENCE [LARGE SCALE GENOMIC DNA]</scope>
    <source>
        <strain evidence="12 13">Mpkobe</strain>
    </source>
</reference>
<proteinExistence type="inferred from homology"/>
<dbReference type="GO" id="GO:0005886">
    <property type="term" value="C:plasma membrane"/>
    <property type="evidence" value="ECO:0007669"/>
    <property type="project" value="UniProtKB-SubCell"/>
</dbReference>
<keyword evidence="2 9" id="KW-1003">Cell membrane</keyword>
<organism evidence="12 13">
    <name type="scientific">Candidatus Ishikawaella capsulata Mpkobe</name>
    <dbReference type="NCBI Taxonomy" id="476281"/>
    <lineage>
        <taxon>Bacteria</taxon>
        <taxon>Pseudomonadati</taxon>
        <taxon>Pseudomonadota</taxon>
        <taxon>Gammaproteobacteria</taxon>
        <taxon>Enterobacterales</taxon>
        <taxon>Enterobacteriaceae</taxon>
        <taxon>Candidatus Ishikawella</taxon>
    </lineage>
</organism>
<comment type="caution">
    <text evidence="9">Lacks conserved residue(s) required for the propagation of feature annotation.</text>
</comment>
<gene>
    <name evidence="9 12" type="primary">lspA</name>
    <name evidence="12" type="ORF">ICMP_316</name>
</gene>
<keyword evidence="5 9" id="KW-0064">Aspartyl protease</keyword>
<dbReference type="PANTHER" id="PTHR33695:SF1">
    <property type="entry name" value="LIPOPROTEIN SIGNAL PEPTIDASE"/>
    <property type="match status" value="1"/>
</dbReference>
<comment type="pathway">
    <text evidence="9">Protein modification; lipoprotein biosynthesis (signal peptide cleavage).</text>
</comment>
<dbReference type="AlphaFoldDB" id="C5WCW4"/>
<accession>C5WCW4</accession>
<dbReference type="EC" id="3.4.23.36" evidence="9"/>
<dbReference type="STRING" id="476281.ICMP_316"/>
<keyword evidence="4 9" id="KW-0812">Transmembrane</keyword>
<dbReference type="HAMAP" id="MF_00161">
    <property type="entry name" value="LspA"/>
    <property type="match status" value="1"/>
</dbReference>
<evidence type="ECO:0000256" key="3">
    <source>
        <dbReference type="ARBA" id="ARBA00022670"/>
    </source>
</evidence>
<dbReference type="PANTHER" id="PTHR33695">
    <property type="entry name" value="LIPOPROTEIN SIGNAL PEPTIDASE"/>
    <property type="match status" value="1"/>
</dbReference>
<dbReference type="UniPathway" id="UPA00665"/>
<dbReference type="HOGENOM" id="CLU_083252_4_0_6"/>
<keyword evidence="7 9" id="KW-1133">Transmembrane helix</keyword>
<keyword evidence="6 9" id="KW-0378">Hydrolase</keyword>
<evidence type="ECO:0000256" key="4">
    <source>
        <dbReference type="ARBA" id="ARBA00022692"/>
    </source>
</evidence>
<feature type="transmembrane region" description="Helical" evidence="9">
    <location>
        <begin position="67"/>
        <end position="87"/>
    </location>
</feature>
<dbReference type="EMBL" id="AP010872">
    <property type="protein sequence ID" value="BAH83170.1"/>
    <property type="molecule type" value="Genomic_DNA"/>
</dbReference>
<dbReference type="GO" id="GO:0004190">
    <property type="term" value="F:aspartic-type endopeptidase activity"/>
    <property type="evidence" value="ECO:0007669"/>
    <property type="project" value="UniProtKB-UniRule"/>
</dbReference>
<name>C5WCW4_9ENTR</name>
<dbReference type="NCBIfam" id="TIGR00077">
    <property type="entry name" value="lspA"/>
    <property type="match status" value="1"/>
</dbReference>
<comment type="similarity">
    <text evidence="1 9 11">Belongs to the peptidase A8 family.</text>
</comment>
<feature type="transmembrane region" description="Helical" evidence="9">
    <location>
        <begin position="137"/>
        <end position="157"/>
    </location>
</feature>
<evidence type="ECO:0000313" key="12">
    <source>
        <dbReference type="EMBL" id="BAH83170.1"/>
    </source>
</evidence>
<feature type="active site" evidence="9">
    <location>
        <position position="141"/>
    </location>
</feature>
<dbReference type="GO" id="GO:0006508">
    <property type="term" value="P:proteolysis"/>
    <property type="evidence" value="ECO:0007669"/>
    <property type="project" value="UniProtKB-KW"/>
</dbReference>